<dbReference type="Proteomes" id="UP001497382">
    <property type="component" value="Unassembled WGS sequence"/>
</dbReference>
<evidence type="ECO:0000256" key="6">
    <source>
        <dbReference type="ARBA" id="ARBA00022833"/>
    </source>
</evidence>
<dbReference type="PANTHER" id="PTHR24393:SF15">
    <property type="entry name" value="IP01243P-RELATED"/>
    <property type="match status" value="1"/>
</dbReference>
<dbReference type="FunFam" id="3.30.160.60:FF:001527">
    <property type="entry name" value="Zinc finger protein"/>
    <property type="match status" value="1"/>
</dbReference>
<feature type="domain" description="C2H2-type" evidence="12">
    <location>
        <begin position="567"/>
        <end position="594"/>
    </location>
</feature>
<feature type="domain" description="C2H2-type" evidence="12">
    <location>
        <begin position="595"/>
        <end position="622"/>
    </location>
</feature>
<feature type="domain" description="C2H2-type" evidence="12">
    <location>
        <begin position="791"/>
        <end position="818"/>
    </location>
</feature>
<evidence type="ECO:0000256" key="3">
    <source>
        <dbReference type="ARBA" id="ARBA00022723"/>
    </source>
</evidence>
<evidence type="ECO:0000313" key="13">
    <source>
        <dbReference type="EMBL" id="CAL1268975.1"/>
    </source>
</evidence>
<comment type="caution">
    <text evidence="13">The sequence shown here is derived from an EMBL/GenBank/DDBJ whole genome shotgun (WGS) entry which is preliminary data.</text>
</comment>
<dbReference type="Pfam" id="PF00096">
    <property type="entry name" value="zf-C2H2"/>
    <property type="match status" value="10"/>
</dbReference>
<dbReference type="SMART" id="SM00355">
    <property type="entry name" value="ZnF_C2H2"/>
    <property type="match status" value="16"/>
</dbReference>
<keyword evidence="9" id="KW-0804">Transcription</keyword>
<dbReference type="GO" id="GO:0008270">
    <property type="term" value="F:zinc ion binding"/>
    <property type="evidence" value="ECO:0007669"/>
    <property type="project" value="UniProtKB-KW"/>
</dbReference>
<organism evidence="13 14">
    <name type="scientific">Larinioides sclopetarius</name>
    <dbReference type="NCBI Taxonomy" id="280406"/>
    <lineage>
        <taxon>Eukaryota</taxon>
        <taxon>Metazoa</taxon>
        <taxon>Ecdysozoa</taxon>
        <taxon>Arthropoda</taxon>
        <taxon>Chelicerata</taxon>
        <taxon>Arachnida</taxon>
        <taxon>Araneae</taxon>
        <taxon>Araneomorphae</taxon>
        <taxon>Entelegynae</taxon>
        <taxon>Araneoidea</taxon>
        <taxon>Araneidae</taxon>
        <taxon>Larinioides</taxon>
    </lineage>
</organism>
<dbReference type="PROSITE" id="PS50157">
    <property type="entry name" value="ZINC_FINGER_C2H2_2"/>
    <property type="match status" value="14"/>
</dbReference>
<feature type="domain" description="C2H2-type" evidence="12">
    <location>
        <begin position="763"/>
        <end position="790"/>
    </location>
</feature>
<dbReference type="InterPro" id="IPR036236">
    <property type="entry name" value="Znf_C2H2_sf"/>
</dbReference>
<feature type="domain" description="C2H2-type" evidence="12">
    <location>
        <begin position="623"/>
        <end position="650"/>
    </location>
</feature>
<feature type="domain" description="C2H2-type" evidence="12">
    <location>
        <begin position="707"/>
        <end position="734"/>
    </location>
</feature>
<evidence type="ECO:0000256" key="4">
    <source>
        <dbReference type="ARBA" id="ARBA00022737"/>
    </source>
</evidence>
<keyword evidence="3" id="KW-0479">Metal-binding</keyword>
<keyword evidence="5 11" id="KW-0863">Zinc-finger</keyword>
<name>A0AAV1ZBZ2_9ARAC</name>
<sequence length="848" mass="97678">MAKNILSLDKTAALQLREFFATYEDKENAGAAKSILEHSASSIPFDEDNALSTRYVNGQNIIAMCENKKPGYKLDASSISCDMCGKHFKSIYYLRAHHFICMKDKQIEYTECDESSLNNDVYKIHMCKHLCLNGSQNKQHPNLISESDIHLNEKFDSSVPEYHVEFVKNVRCSDAIADGDALPSNGNEIIKSVMEGNDMQNSDIKSVTHNNYPEKQNTAISPINEPSMSELVCNLKSSSNPDVYHHTHSNDKSSICLESYGRINEILNRNTKVYIKKKHHQGESSMILLNNIIETSLRNDTKNVHSNDKKSISNNLFNSEPSLSKFTCDICDQKFSNQSNLNRHCAIHTNNKLYNCTECGKQFSRIDHFKRHARVHIKKSPVKPEKQNTVISPINEPSTSELVCNLKSSSNPDVYHHTHSDDKSSSCSESEGQINEILNRGAKVYIKKKHVHQEESSMILLNNIIETSLRNDTKNIETKNVHSNVKKSISNNLFNSEPSLSKFTCDICDQKFSSQFNLNRHCAIHTNNKLYNCTECGKQFSRIDHLKKHARVHIKRIKKNPVNRERFTCKVCLKSFAWQTRLNKHFKIHTNAREFRCTLCDKGFNQKSSLASHMLTHSGEKPHKCSICDKRFSMKSSLSRHLQRHSGDKPHQCDVCFNRFSLFVDLKKHYRKHTGELPYQCDICQKRFRYRCSLKAHVAAHTGNQPHECDICQKKFFHKYTLISHRQIHTKDKIFSCDICDKSYKSKGRLKLHCQMHTGEKPFICSYCNKAFGNRGALDRHILIHTGAKPYECKICKRFFNQKTSLQRHQVVHTKEKPYSCDVCEKSFTQKSYLSTHKLTHRKNLKDV</sequence>
<feature type="domain" description="C2H2-type" evidence="12">
    <location>
        <begin position="819"/>
        <end position="841"/>
    </location>
</feature>
<evidence type="ECO:0000256" key="9">
    <source>
        <dbReference type="ARBA" id="ARBA00023163"/>
    </source>
</evidence>
<evidence type="ECO:0000256" key="8">
    <source>
        <dbReference type="ARBA" id="ARBA00023125"/>
    </source>
</evidence>
<gene>
    <name evidence="13" type="ORF">LARSCL_LOCUS4490</name>
</gene>
<comment type="similarity">
    <text evidence="2">Belongs to the krueppel C2H2-type zinc-finger protein family.</text>
</comment>
<evidence type="ECO:0000256" key="11">
    <source>
        <dbReference type="PROSITE-ProRule" id="PRU00042"/>
    </source>
</evidence>
<dbReference type="FunFam" id="3.30.160.60:FF:001485">
    <property type="entry name" value="Krueppel-related zinc finger protein"/>
    <property type="match status" value="1"/>
</dbReference>
<evidence type="ECO:0000256" key="10">
    <source>
        <dbReference type="ARBA" id="ARBA00023242"/>
    </source>
</evidence>
<dbReference type="AlphaFoldDB" id="A0AAV1ZBZ2"/>
<feature type="domain" description="C2H2-type" evidence="12">
    <location>
        <begin position="679"/>
        <end position="706"/>
    </location>
</feature>
<keyword evidence="8" id="KW-0238">DNA-binding</keyword>
<dbReference type="Pfam" id="PF13912">
    <property type="entry name" value="zf-C2H2_6"/>
    <property type="match status" value="1"/>
</dbReference>
<dbReference type="GO" id="GO:0001228">
    <property type="term" value="F:DNA-binding transcription activator activity, RNA polymerase II-specific"/>
    <property type="evidence" value="ECO:0007669"/>
    <property type="project" value="TreeGrafter"/>
</dbReference>
<dbReference type="EMBL" id="CAXIEN010000037">
    <property type="protein sequence ID" value="CAL1268975.1"/>
    <property type="molecule type" value="Genomic_DNA"/>
</dbReference>
<dbReference type="FunFam" id="3.30.160.60:FF:000624">
    <property type="entry name" value="zinc finger protein 697"/>
    <property type="match status" value="2"/>
</dbReference>
<keyword evidence="6" id="KW-0862">Zinc</keyword>
<accession>A0AAV1ZBZ2</accession>
<dbReference type="FunFam" id="3.30.160.60:FF:000145">
    <property type="entry name" value="Zinc finger protein 574"/>
    <property type="match status" value="1"/>
</dbReference>
<feature type="domain" description="C2H2-type" evidence="12">
    <location>
        <begin position="503"/>
        <end position="530"/>
    </location>
</feature>
<dbReference type="FunFam" id="3.30.160.60:FF:001498">
    <property type="entry name" value="Zinc finger protein 404"/>
    <property type="match status" value="1"/>
</dbReference>
<proteinExistence type="inferred from homology"/>
<reference evidence="13 14" key="1">
    <citation type="submission" date="2024-04" db="EMBL/GenBank/DDBJ databases">
        <authorList>
            <person name="Rising A."/>
            <person name="Reimegard J."/>
            <person name="Sonavane S."/>
            <person name="Akerstrom W."/>
            <person name="Nylinder S."/>
            <person name="Hedman E."/>
            <person name="Kallberg Y."/>
        </authorList>
    </citation>
    <scope>NUCLEOTIDE SEQUENCE [LARGE SCALE GENOMIC DNA]</scope>
</reference>
<dbReference type="FunFam" id="3.30.160.60:FF:000446">
    <property type="entry name" value="Zinc finger protein"/>
    <property type="match status" value="2"/>
</dbReference>
<keyword evidence="14" id="KW-1185">Reference proteome</keyword>
<feature type="domain" description="C2H2-type" evidence="12">
    <location>
        <begin position="326"/>
        <end position="353"/>
    </location>
</feature>
<dbReference type="InterPro" id="IPR013087">
    <property type="entry name" value="Znf_C2H2_type"/>
</dbReference>
<evidence type="ECO:0000256" key="5">
    <source>
        <dbReference type="ARBA" id="ARBA00022771"/>
    </source>
</evidence>
<keyword evidence="10" id="KW-0539">Nucleus</keyword>
<evidence type="ECO:0000313" key="14">
    <source>
        <dbReference type="Proteomes" id="UP001497382"/>
    </source>
</evidence>
<dbReference type="Gene3D" id="3.30.160.60">
    <property type="entry name" value="Classic Zinc Finger"/>
    <property type="match status" value="14"/>
</dbReference>
<feature type="domain" description="C2H2-type" evidence="12">
    <location>
        <begin position="735"/>
        <end position="762"/>
    </location>
</feature>
<dbReference type="FunFam" id="3.30.160.60:FF:000875">
    <property type="entry name" value="zinc finger protein 236 isoform X7"/>
    <property type="match status" value="1"/>
</dbReference>
<evidence type="ECO:0000256" key="7">
    <source>
        <dbReference type="ARBA" id="ARBA00023015"/>
    </source>
</evidence>
<comment type="subcellular location">
    <subcellularLocation>
        <location evidence="1">Nucleus</location>
    </subcellularLocation>
</comment>
<feature type="domain" description="C2H2-type" evidence="12">
    <location>
        <begin position="531"/>
        <end position="553"/>
    </location>
</feature>
<keyword evidence="4" id="KW-0677">Repeat</keyword>
<evidence type="ECO:0000259" key="12">
    <source>
        <dbReference type="PROSITE" id="PS50157"/>
    </source>
</evidence>
<keyword evidence="7" id="KW-0805">Transcription regulation</keyword>
<dbReference type="GO" id="GO:0000978">
    <property type="term" value="F:RNA polymerase II cis-regulatory region sequence-specific DNA binding"/>
    <property type="evidence" value="ECO:0007669"/>
    <property type="project" value="TreeGrafter"/>
</dbReference>
<dbReference type="PROSITE" id="PS00028">
    <property type="entry name" value="ZINC_FINGER_C2H2_1"/>
    <property type="match status" value="14"/>
</dbReference>
<dbReference type="GO" id="GO:0005634">
    <property type="term" value="C:nucleus"/>
    <property type="evidence" value="ECO:0007669"/>
    <property type="project" value="UniProtKB-SubCell"/>
</dbReference>
<protein>
    <recommendedName>
        <fullName evidence="12">C2H2-type domain-containing protein</fullName>
    </recommendedName>
</protein>
<dbReference type="SUPFAM" id="SSF57667">
    <property type="entry name" value="beta-beta-alpha zinc fingers"/>
    <property type="match status" value="9"/>
</dbReference>
<dbReference type="FunFam" id="3.30.160.60:FF:000744">
    <property type="entry name" value="zinc finger E-box-binding homeobox 1"/>
    <property type="match status" value="1"/>
</dbReference>
<feature type="domain" description="C2H2-type" evidence="12">
    <location>
        <begin position="354"/>
        <end position="381"/>
    </location>
</feature>
<feature type="domain" description="C2H2-type" evidence="12">
    <location>
        <begin position="651"/>
        <end position="678"/>
    </location>
</feature>
<dbReference type="PANTHER" id="PTHR24393">
    <property type="entry name" value="ZINC FINGER PROTEIN"/>
    <property type="match status" value="1"/>
</dbReference>
<evidence type="ECO:0000256" key="1">
    <source>
        <dbReference type="ARBA" id="ARBA00004123"/>
    </source>
</evidence>
<evidence type="ECO:0000256" key="2">
    <source>
        <dbReference type="ARBA" id="ARBA00006991"/>
    </source>
</evidence>